<dbReference type="Pfam" id="PF10050">
    <property type="entry name" value="DUF2284"/>
    <property type="match status" value="1"/>
</dbReference>
<proteinExistence type="predicted"/>
<evidence type="ECO:0000313" key="1">
    <source>
        <dbReference type="EMBL" id="MCB5446263.1"/>
    </source>
</evidence>
<dbReference type="AlphaFoldDB" id="A0A6N3DEW2"/>
<dbReference type="RefSeq" id="WP_007286998.1">
    <property type="nucleotide sequence ID" value="NZ_BAABXU010000001.1"/>
</dbReference>
<reference evidence="1 3" key="2">
    <citation type="submission" date="2021-10" db="EMBL/GenBank/DDBJ databases">
        <title>Collection of gut derived symbiotic bacterial strains cultured from healthy donors.</title>
        <authorList>
            <person name="Lin H."/>
            <person name="Littmann E."/>
            <person name="Claire K."/>
            <person name="Pamer E."/>
        </authorList>
    </citation>
    <scope>NUCLEOTIDE SEQUENCE [LARGE SCALE GENOMIC DNA]</scope>
    <source>
        <strain evidence="1 3">MSK.17.68</strain>
    </source>
</reference>
<protein>
    <submittedName>
        <fullName evidence="1">DUF2284 domain-containing protein</fullName>
    </submittedName>
</protein>
<dbReference type="GeneID" id="89565069"/>
<name>A0A6N3DEW2_9FIRM</name>
<organism evidence="2">
    <name type="scientific">Intestinibacter bartlettii</name>
    <dbReference type="NCBI Taxonomy" id="261299"/>
    <lineage>
        <taxon>Bacteria</taxon>
        <taxon>Bacillati</taxon>
        <taxon>Bacillota</taxon>
        <taxon>Clostridia</taxon>
        <taxon>Peptostreptococcales</taxon>
        <taxon>Peptostreptococcaceae</taxon>
        <taxon>Intestinibacter</taxon>
    </lineage>
</organism>
<sequence length="196" mass="22875">MKKIKFEKNGKIFTLKAIVCENKDLIKFMNRDYFLKLCKNGCSNYNKNWSCPPNSPKFDEFSADYTNSLLVEVTSEVRDKEDYMEAYIENRSTLEALLSKMQIDFECLKTSCGTCNICKRCALLDNKNCYHPEEMRYSMEAMGMDLAKLSEEIFDHKLTWNSENKKSNICTSIGSILFNGTFLEDDFCDLARNYRF</sequence>
<keyword evidence="3" id="KW-1185">Reference proteome</keyword>
<evidence type="ECO:0000313" key="2">
    <source>
        <dbReference type="EMBL" id="VYU27716.1"/>
    </source>
</evidence>
<accession>A0A6N3DEW2</accession>
<dbReference type="Proteomes" id="UP001299409">
    <property type="component" value="Unassembled WGS sequence"/>
</dbReference>
<dbReference type="InterPro" id="IPR019271">
    <property type="entry name" value="DUF2284_metal-binding"/>
</dbReference>
<gene>
    <name evidence="2" type="ORF">IBLFYP30_02220</name>
    <name evidence="1" type="ORF">LIP50_08630</name>
</gene>
<dbReference type="EMBL" id="CACRUE010000033">
    <property type="protein sequence ID" value="VYU27716.1"/>
    <property type="molecule type" value="Genomic_DNA"/>
</dbReference>
<evidence type="ECO:0000313" key="3">
    <source>
        <dbReference type="Proteomes" id="UP001299409"/>
    </source>
</evidence>
<dbReference type="EMBL" id="JAJBMB010000007">
    <property type="protein sequence ID" value="MCB5446263.1"/>
    <property type="molecule type" value="Genomic_DNA"/>
</dbReference>
<reference evidence="2" key="1">
    <citation type="submission" date="2019-11" db="EMBL/GenBank/DDBJ databases">
        <authorList>
            <person name="Feng L."/>
        </authorList>
    </citation>
    <scope>NUCLEOTIDE SEQUENCE</scope>
    <source>
        <strain evidence="2">IbartlettiiLFYP30</strain>
    </source>
</reference>